<sequence>PQYSSQGVRDQTEELATSFRETLGSFRSSGSPARRTYSESETDAGRQPLLGLSDSEHGEGRGSVDSARPYAIEE</sequence>
<reference evidence="1" key="1">
    <citation type="submission" date="2024-09" db="EMBL/GenBank/DDBJ databases">
        <title>Black Yeasts Isolated from many extreme environments.</title>
        <authorList>
            <person name="Coleine C."/>
            <person name="Stajich J.E."/>
            <person name="Selbmann L."/>
        </authorList>
    </citation>
    <scope>NUCLEOTIDE SEQUENCE</scope>
    <source>
        <strain evidence="1">CCFEE 5737</strain>
    </source>
</reference>
<gene>
    <name evidence="1" type="ORF">LTS18_010711</name>
</gene>
<keyword evidence="2" id="KW-1185">Reference proteome</keyword>
<dbReference type="EMBL" id="JAWDJW010009346">
    <property type="protein sequence ID" value="KAK3059504.1"/>
    <property type="molecule type" value="Genomic_DNA"/>
</dbReference>
<feature type="non-terminal residue" evidence="1">
    <location>
        <position position="1"/>
    </location>
</feature>
<organism evidence="1 2">
    <name type="scientific">Coniosporium uncinatum</name>
    <dbReference type="NCBI Taxonomy" id="93489"/>
    <lineage>
        <taxon>Eukaryota</taxon>
        <taxon>Fungi</taxon>
        <taxon>Dikarya</taxon>
        <taxon>Ascomycota</taxon>
        <taxon>Pezizomycotina</taxon>
        <taxon>Dothideomycetes</taxon>
        <taxon>Dothideomycetes incertae sedis</taxon>
        <taxon>Coniosporium</taxon>
    </lineage>
</organism>
<feature type="non-terminal residue" evidence="1">
    <location>
        <position position="74"/>
    </location>
</feature>
<dbReference type="Proteomes" id="UP001186974">
    <property type="component" value="Unassembled WGS sequence"/>
</dbReference>
<name>A0ACC3CZ84_9PEZI</name>
<evidence type="ECO:0000313" key="1">
    <source>
        <dbReference type="EMBL" id="KAK3059504.1"/>
    </source>
</evidence>
<protein>
    <submittedName>
        <fullName evidence="1">Uncharacterized protein</fullName>
    </submittedName>
</protein>
<proteinExistence type="predicted"/>
<comment type="caution">
    <text evidence="1">The sequence shown here is derived from an EMBL/GenBank/DDBJ whole genome shotgun (WGS) entry which is preliminary data.</text>
</comment>
<evidence type="ECO:0000313" key="2">
    <source>
        <dbReference type="Proteomes" id="UP001186974"/>
    </source>
</evidence>
<accession>A0ACC3CZ84</accession>